<dbReference type="GO" id="GO:0005200">
    <property type="term" value="F:structural constituent of cytoskeleton"/>
    <property type="evidence" value="ECO:0007669"/>
    <property type="project" value="InterPro"/>
</dbReference>
<evidence type="ECO:0000256" key="7">
    <source>
        <dbReference type="ARBA" id="ARBA00022723"/>
    </source>
</evidence>
<evidence type="ECO:0000256" key="4">
    <source>
        <dbReference type="ARBA" id="ARBA00011747"/>
    </source>
</evidence>
<dbReference type="PROSITE" id="PS00227">
    <property type="entry name" value="TUBULIN"/>
    <property type="match status" value="1"/>
</dbReference>
<dbReference type="Pfam" id="PF00091">
    <property type="entry name" value="Tubulin"/>
    <property type="match status" value="1"/>
</dbReference>
<dbReference type="PRINTS" id="PR01162">
    <property type="entry name" value="ALPHATUBULIN"/>
</dbReference>
<dbReference type="Gene3D" id="1.10.287.600">
    <property type="entry name" value="Helix hairpin bin"/>
    <property type="match status" value="1"/>
</dbReference>
<comment type="cofactor">
    <cofactor evidence="1">
        <name>Mg(2+)</name>
        <dbReference type="ChEBI" id="CHEBI:18420"/>
    </cofactor>
</comment>
<dbReference type="GO" id="GO:0005874">
    <property type="term" value="C:microtubule"/>
    <property type="evidence" value="ECO:0007669"/>
    <property type="project" value="UniProtKB-KW"/>
</dbReference>
<evidence type="ECO:0000256" key="11">
    <source>
        <dbReference type="ARBA" id="ARBA00023134"/>
    </source>
</evidence>
<dbReference type="SMART" id="SM00865">
    <property type="entry name" value="Tubulin_C"/>
    <property type="match status" value="1"/>
</dbReference>
<feature type="coiled-coil region" evidence="16">
    <location>
        <begin position="415"/>
        <end position="442"/>
    </location>
</feature>
<dbReference type="GO" id="GO:0016787">
    <property type="term" value="F:hydrolase activity"/>
    <property type="evidence" value="ECO:0007669"/>
    <property type="project" value="UniProtKB-KW"/>
</dbReference>
<keyword evidence="16" id="KW-0175">Coiled coil</keyword>
<keyword evidence="9" id="KW-0378">Hydrolase</keyword>
<dbReference type="Gene3D" id="3.40.50.1440">
    <property type="entry name" value="Tubulin/FtsZ, GTPase domain"/>
    <property type="match status" value="1"/>
</dbReference>
<dbReference type="SUPFAM" id="SSF55307">
    <property type="entry name" value="Tubulin C-terminal domain-like"/>
    <property type="match status" value="1"/>
</dbReference>
<accession>A0A146K8P9</accession>
<keyword evidence="7" id="KW-0479">Metal-binding</keyword>
<dbReference type="InterPro" id="IPR036525">
    <property type="entry name" value="Tubulin/FtsZ_GTPase_sf"/>
</dbReference>
<comment type="catalytic activity">
    <reaction evidence="14">
        <text>GTP + H2O = GDP + phosphate + H(+)</text>
        <dbReference type="Rhea" id="RHEA:19669"/>
        <dbReference type="ChEBI" id="CHEBI:15377"/>
        <dbReference type="ChEBI" id="CHEBI:15378"/>
        <dbReference type="ChEBI" id="CHEBI:37565"/>
        <dbReference type="ChEBI" id="CHEBI:43474"/>
        <dbReference type="ChEBI" id="CHEBI:58189"/>
    </reaction>
    <physiologicalReaction direction="left-to-right" evidence="14">
        <dbReference type="Rhea" id="RHEA:19670"/>
    </physiologicalReaction>
</comment>
<sequence>MREVINIHIGQAGVQLGQQCWELFCIEHGISLDGSINPQKQELKDDTFEHFFTNHNDMRFVPRSIFVDTDPEPIDEIRTGKQRRLFHPEQLISEKEGTSSIFAAGYYSQGEKIINRVLDRVRKLADECTGLQGFILYHSLGGGTGSGLGSLITERLSAEYGKKSKVNFAIHPSVFVTNSILDSYNAVLAQHAMIEHIDCSFTYDNEALYDLCYRNLGLEQCSFGHMNEIISQTVSSATASLRFDGTLNVDLTEFQTNLVPYPRAHFCTVAYAPILQRDDQCEVSTVELSMAAFQSRNALTKCDLQLGKYMSCCLMYRGDVARKEVGAAICQIKTKRTINFVDWCPTGFKCGINYQPPSSLPNDELKKTQRTCLMIANTTAISQVFQRTNRNFDLMLSRHAFVHWFVQNGMEETQLVEAREDMAVVEKDYEEIVKENDELEDDEF</sequence>
<feature type="domain" description="Tubulin/FtsZ GTPase" evidence="17">
    <location>
        <begin position="51"/>
        <end position="245"/>
    </location>
</feature>
<keyword evidence="10" id="KW-0460">Magnesium</keyword>
<keyword evidence="5" id="KW-0963">Cytoplasm</keyword>
<dbReference type="PANTHER" id="PTHR11588">
    <property type="entry name" value="TUBULIN"/>
    <property type="match status" value="1"/>
</dbReference>
<evidence type="ECO:0000256" key="16">
    <source>
        <dbReference type="SAM" id="Coils"/>
    </source>
</evidence>
<dbReference type="EMBL" id="GDID01003413">
    <property type="protein sequence ID" value="JAP93193.1"/>
    <property type="molecule type" value="Transcribed_RNA"/>
</dbReference>
<keyword evidence="6 15" id="KW-0493">Microtubule</keyword>
<evidence type="ECO:0000256" key="8">
    <source>
        <dbReference type="ARBA" id="ARBA00022741"/>
    </source>
</evidence>
<dbReference type="InterPro" id="IPR002452">
    <property type="entry name" value="Alpha_tubulin"/>
</dbReference>
<name>A0A146K8P9_9EUKA</name>
<evidence type="ECO:0000256" key="13">
    <source>
        <dbReference type="ARBA" id="ARBA00034296"/>
    </source>
</evidence>
<evidence type="ECO:0000313" key="19">
    <source>
        <dbReference type="EMBL" id="JAP93193.1"/>
    </source>
</evidence>
<dbReference type="SMART" id="SM00864">
    <property type="entry name" value="Tubulin"/>
    <property type="match status" value="1"/>
</dbReference>
<dbReference type="InterPro" id="IPR037103">
    <property type="entry name" value="Tubulin/FtsZ-like_C"/>
</dbReference>
<comment type="subunit">
    <text evidence="4 15">Dimer of alpha and beta chains. A typical microtubule is a hollow water-filled tube with an outer diameter of 25 nm and an inner diameter of 15 nM. Alpha-beta heterodimers associate head-to-tail to form protofilaments running lengthwise along the microtubule wall with the beta-tubulin subunit facing the microtubule plus end conferring a structural polarity. Microtubules usually have 13 protofilaments but different protofilament numbers can be found in some organisms and specialized cells.</text>
</comment>
<evidence type="ECO:0000256" key="12">
    <source>
        <dbReference type="ARBA" id="ARBA00023212"/>
    </source>
</evidence>
<protein>
    <recommendedName>
        <fullName evidence="15">Tubulin alpha chain</fullName>
    </recommendedName>
</protein>
<dbReference type="Pfam" id="PF03953">
    <property type="entry name" value="Tubulin_C"/>
    <property type="match status" value="1"/>
</dbReference>
<dbReference type="GO" id="GO:0007017">
    <property type="term" value="P:microtubule-based process"/>
    <property type="evidence" value="ECO:0007669"/>
    <property type="project" value="InterPro"/>
</dbReference>
<keyword evidence="12" id="KW-0206">Cytoskeleton</keyword>
<keyword evidence="11 15" id="KW-0342">GTP-binding</keyword>
<evidence type="ECO:0000256" key="5">
    <source>
        <dbReference type="ARBA" id="ARBA00022490"/>
    </source>
</evidence>
<evidence type="ECO:0000256" key="10">
    <source>
        <dbReference type="ARBA" id="ARBA00022842"/>
    </source>
</evidence>
<evidence type="ECO:0000256" key="6">
    <source>
        <dbReference type="ARBA" id="ARBA00022701"/>
    </source>
</evidence>
<feature type="domain" description="Tubulin/FtsZ 2-layer sandwich" evidence="18">
    <location>
        <begin position="247"/>
        <end position="390"/>
    </location>
</feature>
<evidence type="ECO:0000256" key="15">
    <source>
        <dbReference type="RuleBase" id="RU000352"/>
    </source>
</evidence>
<proteinExistence type="inferred from homology"/>
<dbReference type="InterPro" id="IPR000217">
    <property type="entry name" value="Tubulin"/>
</dbReference>
<dbReference type="PRINTS" id="PR01161">
    <property type="entry name" value="TUBULIN"/>
</dbReference>
<reference evidence="19" key="1">
    <citation type="submission" date="2015-07" db="EMBL/GenBank/DDBJ databases">
        <title>Adaptation to a free-living lifestyle via gene acquisitions in the diplomonad Trepomonas sp. PC1.</title>
        <authorList>
            <person name="Xu F."/>
            <person name="Jerlstrom-Hultqvist J."/>
            <person name="Kolisko M."/>
            <person name="Simpson A.G.B."/>
            <person name="Roger A.J."/>
            <person name="Svard S.G."/>
            <person name="Andersson J.O."/>
        </authorList>
    </citation>
    <scope>NUCLEOTIDE SEQUENCE</scope>
    <source>
        <strain evidence="19">PC1</strain>
    </source>
</reference>
<comment type="subcellular location">
    <subcellularLocation>
        <location evidence="2">Cytoplasm</location>
        <location evidence="2">Cytoskeleton</location>
    </subcellularLocation>
</comment>
<dbReference type="AlphaFoldDB" id="A0A146K8P9"/>
<comment type="similarity">
    <text evidence="3 15">Belongs to the tubulin family.</text>
</comment>
<dbReference type="InterPro" id="IPR018316">
    <property type="entry name" value="Tubulin/FtsZ_2-layer-sand-dom"/>
</dbReference>
<dbReference type="FunFam" id="3.40.50.1440:FF:000011">
    <property type="entry name" value="Tubulin alpha chain"/>
    <property type="match status" value="1"/>
</dbReference>
<dbReference type="Gene3D" id="3.30.1330.20">
    <property type="entry name" value="Tubulin/FtsZ, C-terminal domain"/>
    <property type="match status" value="1"/>
</dbReference>
<gene>
    <name evidence="19" type="ORF">TPC1_14618</name>
</gene>
<evidence type="ECO:0000256" key="1">
    <source>
        <dbReference type="ARBA" id="ARBA00001946"/>
    </source>
</evidence>
<dbReference type="SUPFAM" id="SSF52490">
    <property type="entry name" value="Tubulin nucleotide-binding domain-like"/>
    <property type="match status" value="1"/>
</dbReference>
<dbReference type="GO" id="GO:0046872">
    <property type="term" value="F:metal ion binding"/>
    <property type="evidence" value="ECO:0007669"/>
    <property type="project" value="UniProtKB-KW"/>
</dbReference>
<dbReference type="CDD" id="cd02186">
    <property type="entry name" value="alpha_tubulin"/>
    <property type="match status" value="1"/>
</dbReference>
<dbReference type="InterPro" id="IPR003008">
    <property type="entry name" value="Tubulin_FtsZ_GTPase"/>
</dbReference>
<dbReference type="InterPro" id="IPR017975">
    <property type="entry name" value="Tubulin_CS"/>
</dbReference>
<evidence type="ECO:0000256" key="14">
    <source>
        <dbReference type="ARBA" id="ARBA00049117"/>
    </source>
</evidence>
<dbReference type="InterPro" id="IPR008280">
    <property type="entry name" value="Tub_FtsZ_C"/>
</dbReference>
<evidence type="ECO:0000256" key="9">
    <source>
        <dbReference type="ARBA" id="ARBA00022801"/>
    </source>
</evidence>
<dbReference type="InterPro" id="IPR023123">
    <property type="entry name" value="Tubulin_C"/>
</dbReference>
<evidence type="ECO:0000256" key="3">
    <source>
        <dbReference type="ARBA" id="ARBA00009636"/>
    </source>
</evidence>
<evidence type="ECO:0000256" key="2">
    <source>
        <dbReference type="ARBA" id="ARBA00004245"/>
    </source>
</evidence>
<comment type="function">
    <text evidence="13 15">Tubulin is the major constituent of microtubules, a cylinder consisting of laterally associated linear protofilaments composed of alpha- and beta-tubulin heterodimers. Microtubules grow by the addition of GTP-tubulin dimers to the microtubule end, where a stabilizing cap forms. Below the cap, tubulin dimers are in GDP-bound state, owing to GTPase activity of alpha-tubulin.</text>
</comment>
<evidence type="ECO:0000259" key="17">
    <source>
        <dbReference type="SMART" id="SM00864"/>
    </source>
</evidence>
<evidence type="ECO:0000259" key="18">
    <source>
        <dbReference type="SMART" id="SM00865"/>
    </source>
</evidence>
<dbReference type="GO" id="GO:0005525">
    <property type="term" value="F:GTP binding"/>
    <property type="evidence" value="ECO:0007669"/>
    <property type="project" value="UniProtKB-UniRule"/>
</dbReference>
<organism evidence="19">
    <name type="scientific">Trepomonas sp. PC1</name>
    <dbReference type="NCBI Taxonomy" id="1076344"/>
    <lineage>
        <taxon>Eukaryota</taxon>
        <taxon>Metamonada</taxon>
        <taxon>Diplomonadida</taxon>
        <taxon>Hexamitidae</taxon>
        <taxon>Hexamitinae</taxon>
        <taxon>Trepomonas</taxon>
    </lineage>
</organism>
<keyword evidence="8 15" id="KW-0547">Nucleotide-binding</keyword>